<dbReference type="InterPro" id="IPR009945">
    <property type="entry name" value="ATPase_inh_sub_z"/>
</dbReference>
<dbReference type="AlphaFoldDB" id="Q1UZQ5"/>
<organism evidence="1 2">
    <name type="scientific">Pelagibacter ubique (strain HTCC1002)</name>
    <dbReference type="NCBI Taxonomy" id="314261"/>
    <lineage>
        <taxon>Bacteria</taxon>
        <taxon>Pseudomonadati</taxon>
        <taxon>Pseudomonadota</taxon>
        <taxon>Alphaproteobacteria</taxon>
        <taxon>Candidatus Pelagibacterales</taxon>
        <taxon>Candidatus Pelagibacteraceae</taxon>
        <taxon>Candidatus Pelagibacter</taxon>
    </lineage>
</organism>
<comment type="caution">
    <text evidence="1">The sequence shown here is derived from an EMBL/GenBank/DDBJ whole genome shotgun (WGS) entry which is preliminary data.</text>
</comment>
<evidence type="ECO:0008006" key="3">
    <source>
        <dbReference type="Google" id="ProtNLM"/>
    </source>
</evidence>
<name>Q1UZQ5_PELU1</name>
<reference evidence="1 2" key="1">
    <citation type="submission" date="2006-04" db="EMBL/GenBank/DDBJ databases">
        <authorList>
            <person name="Giovannoni S.J."/>
            <person name="Cho J.-C."/>
            <person name="Ferriera S."/>
            <person name="Johnson J."/>
            <person name="Kravitz S."/>
            <person name="Halpern A."/>
            <person name="Remington K."/>
            <person name="Beeson K."/>
            <person name="Tran B."/>
            <person name="Rogers Y.-H."/>
            <person name="Friedman R."/>
            <person name="Venter J.C."/>
        </authorList>
    </citation>
    <scope>NUCLEOTIDE SEQUENCE [LARGE SCALE GENOMIC DNA]</scope>
    <source>
        <strain evidence="1 2">HTCC1002</strain>
    </source>
</reference>
<dbReference type="InterPro" id="IPR038293">
    <property type="entry name" value="ATPase_inh_sub_z_sf"/>
</dbReference>
<gene>
    <name evidence="1" type="ORF">PU1002_00400</name>
</gene>
<dbReference type="Proteomes" id="UP000005306">
    <property type="component" value="Unassembled WGS sequence"/>
</dbReference>
<evidence type="ECO:0000313" key="2">
    <source>
        <dbReference type="Proteomes" id="UP000005306"/>
    </source>
</evidence>
<dbReference type="HOGENOM" id="CLU_146724_0_0_5"/>
<accession>Q1UZQ5</accession>
<proteinExistence type="predicted"/>
<sequence>MSSFDDRKKGFEGKFAHDEEAIFKINAKRNKLLGEWVADKLKKTDKDKEDYILEVIKSDMVEPGDEDVFRKIKNDLLQAGFENIDEEIKNKMNELMEAAKKAFS</sequence>
<evidence type="ECO:0000313" key="1">
    <source>
        <dbReference type="EMBL" id="EAS84136.1"/>
    </source>
</evidence>
<protein>
    <recommendedName>
        <fullName evidence="3">DUF1476 domain-containing protein</fullName>
    </recommendedName>
</protein>
<dbReference type="Pfam" id="PF07345">
    <property type="entry name" value="ATPaseInh_sub_z"/>
    <property type="match status" value="1"/>
</dbReference>
<dbReference type="Gene3D" id="1.10.790.20">
    <property type="entry name" value="Domain of unknown function DUF1476"/>
    <property type="match status" value="1"/>
</dbReference>
<dbReference type="EMBL" id="AAPV01000002">
    <property type="protein sequence ID" value="EAS84136.1"/>
    <property type="molecule type" value="Genomic_DNA"/>
</dbReference>
<dbReference type="RefSeq" id="WP_006996723.1">
    <property type="nucleotide sequence ID" value="NZ_CH724130.1"/>
</dbReference>
<dbReference type="PIRSF" id="PIRSF031780">
    <property type="entry name" value="UCP031780"/>
    <property type="match status" value="1"/>
</dbReference>